<feature type="compositionally biased region" description="Low complexity" evidence="2">
    <location>
        <begin position="744"/>
        <end position="755"/>
    </location>
</feature>
<dbReference type="SMART" id="SM00320">
    <property type="entry name" value="WD40"/>
    <property type="match status" value="4"/>
</dbReference>
<feature type="region of interest" description="Disordered" evidence="2">
    <location>
        <begin position="1106"/>
        <end position="1130"/>
    </location>
</feature>
<dbReference type="Proteomes" id="UP001629113">
    <property type="component" value="Unassembled WGS sequence"/>
</dbReference>
<dbReference type="SUPFAM" id="SSF50978">
    <property type="entry name" value="WD40 repeat-like"/>
    <property type="match status" value="1"/>
</dbReference>
<evidence type="ECO:0000313" key="4">
    <source>
        <dbReference type="Proteomes" id="UP001629113"/>
    </source>
</evidence>
<feature type="region of interest" description="Disordered" evidence="2">
    <location>
        <begin position="704"/>
        <end position="759"/>
    </location>
</feature>
<feature type="region of interest" description="Disordered" evidence="2">
    <location>
        <begin position="1151"/>
        <end position="1170"/>
    </location>
</feature>
<comment type="caution">
    <text evidence="3">The sequence shown here is derived from an EMBL/GenBank/DDBJ whole genome shotgun (WGS) entry which is preliminary data.</text>
</comment>
<feature type="region of interest" description="Disordered" evidence="2">
    <location>
        <begin position="783"/>
        <end position="812"/>
    </location>
</feature>
<feature type="compositionally biased region" description="Polar residues" evidence="2">
    <location>
        <begin position="1256"/>
        <end position="1266"/>
    </location>
</feature>
<feature type="compositionally biased region" description="Polar residues" evidence="2">
    <location>
        <begin position="1063"/>
        <end position="1081"/>
    </location>
</feature>
<dbReference type="Pfam" id="PF00400">
    <property type="entry name" value="WD40"/>
    <property type="match status" value="2"/>
</dbReference>
<evidence type="ECO:0000313" key="3">
    <source>
        <dbReference type="EMBL" id="KAL3422243.1"/>
    </source>
</evidence>
<dbReference type="InterPro" id="IPR036322">
    <property type="entry name" value="WD40_repeat_dom_sf"/>
</dbReference>
<dbReference type="Gene3D" id="2.130.10.10">
    <property type="entry name" value="YVTN repeat-like/Quinoprotein amine dehydrogenase"/>
    <property type="match status" value="1"/>
</dbReference>
<dbReference type="PANTHER" id="PTHR46170">
    <property type="entry name" value="GATOR COMPLEX PROTEIN WDR59"/>
    <property type="match status" value="1"/>
</dbReference>
<dbReference type="InterPro" id="IPR049567">
    <property type="entry name" value="WDR59-like"/>
</dbReference>
<feature type="repeat" description="WD" evidence="1">
    <location>
        <begin position="204"/>
        <end position="240"/>
    </location>
</feature>
<keyword evidence="4" id="KW-1185">Reference proteome</keyword>
<evidence type="ECO:0000256" key="1">
    <source>
        <dbReference type="PROSITE-ProRule" id="PRU00221"/>
    </source>
</evidence>
<proteinExistence type="predicted"/>
<dbReference type="PROSITE" id="PS50082">
    <property type="entry name" value="WD_REPEATS_2"/>
    <property type="match status" value="2"/>
</dbReference>
<dbReference type="EMBL" id="JBFCZG010000005">
    <property type="protein sequence ID" value="KAL3422243.1"/>
    <property type="molecule type" value="Genomic_DNA"/>
</dbReference>
<feature type="repeat" description="WD" evidence="1">
    <location>
        <begin position="117"/>
        <end position="152"/>
    </location>
</feature>
<feature type="region of interest" description="Disordered" evidence="2">
    <location>
        <begin position="1252"/>
        <end position="1278"/>
    </location>
</feature>
<reference evidence="3 4" key="1">
    <citation type="submission" date="2024-06" db="EMBL/GenBank/DDBJ databases">
        <title>Complete genome of Phlyctema vagabunda strain 19-DSS-EL-015.</title>
        <authorList>
            <person name="Fiorenzani C."/>
        </authorList>
    </citation>
    <scope>NUCLEOTIDE SEQUENCE [LARGE SCALE GENOMIC DNA]</scope>
    <source>
        <strain evidence="3 4">19-DSS-EL-015</strain>
    </source>
</reference>
<organism evidence="3 4">
    <name type="scientific">Phlyctema vagabunda</name>
    <dbReference type="NCBI Taxonomy" id="108571"/>
    <lineage>
        <taxon>Eukaryota</taxon>
        <taxon>Fungi</taxon>
        <taxon>Dikarya</taxon>
        <taxon>Ascomycota</taxon>
        <taxon>Pezizomycotina</taxon>
        <taxon>Leotiomycetes</taxon>
        <taxon>Helotiales</taxon>
        <taxon>Dermateaceae</taxon>
        <taxon>Phlyctema</taxon>
    </lineage>
</organism>
<dbReference type="InterPro" id="IPR001680">
    <property type="entry name" value="WD40_rpt"/>
</dbReference>
<accession>A0ABR4PG23</accession>
<name>A0ABR4PG23_9HELO</name>
<gene>
    <name evidence="3" type="ORF">PVAG01_06399</name>
</gene>
<evidence type="ECO:0000256" key="2">
    <source>
        <dbReference type="SAM" id="MobiDB-lite"/>
    </source>
</evidence>
<dbReference type="PROSITE" id="PS50294">
    <property type="entry name" value="WD_REPEATS_REGION"/>
    <property type="match status" value="2"/>
</dbReference>
<sequence length="1407" mass="156720">MEDSRKGKTIKSAFDSATFDADVSIYVDRKVGSATISPSGRDIALASTEGLDIIDLDSPLNPPRHLRHGLPWLVSDVQWSPFAIRDYWVVSTANQKALVWNLNMQEDSSQGSIEHTLHGHSRAITDINFSAHHPDMLATCAVDGFVHCWDLRRPRQPVLTFCDWFAGATQVKYNRQDPHVLASSHDRWLRIWDDRKGSVPMRSINAHESKIYGIDWNRTRSNGVVTCSLDKSIKFWDYSNDVDEPERIIRTEFPVWRARHTPFGWGVLAMPQDTPGNLHLYERRRNAVEEAQNEGPEPAVAVFPGHGSHKVKEFLWRSRGGITDDGVDNRDFQLVSWGEDNHLRLKRVDSKDLERVGYVKGSQFHKKFSLTRKGAIYKTFRNVETGPTEKKAATITGPRPGSSGLKISSLSMGINKVPLSQGTRTPMTFRTPAMKVKANTPKGDEQKQKQISWMGGIKISKQEKLIGPQRRPSRRFSLLSPDFEDDGDWDAPESLHDEIIRIHDQLPKITFDDVNMDKRTVIASMNGPWGHEGDSIYIKVTMIFPDQYPETKAPSFNIGKTSHMSDATHKKLRREVHQIASGFVSRRQGCLDAALCYLLGEVDLEASTSFFNDTSDLDDDLDGLADESSSDDEDDDIPAGASAMMSQELDSSLVGDVSTAHRNANMPLPRLCGARFTKDGRLVCFFPPKEDKVKSLLGTLIDNSNARSRGEPVFESFGRLNNNTSPGPRIKSIADESRAESDASDSSDSSSSSDSDSSRFRVAHFPMTELWRPSNRRGYMKALSTNRSQRSSGGGTGTGTGTGTGFSRGRTSKPKNIIAVHDISEHLPAKKELAHEYAVFGEGPEICEHNAKVAEKYGFVDRADIWRYVAMLLHNEVPLEILDQSHRQEPILVVAKDMVKRRNRSYSGSDSGIDVSQDHMKGQKKALLGRVKWGHSPLAKRLIGDLFAYYESKADIQMLAMLSCVFSEPVARDSVSHAETRMSQPQTPLSMKTPAFSLDYFPTDEAAWNMYQRTPITSNTSTPKMIQTPVGMYGSVGSSNGAWGSDHASASYSCGETPPLRSTRGSSEQLNYHTQSLSTSPEGARSFRRGNSGLASTFAASFSRPFSLTASSSPPNPPPGRKRPSPVENMLNSLAPSTITWGNTTVLGSVREHATPDHSQFSDDEETREDRRRTICTGISVTIENQNSFDDDGCMSTSLLDLSHTHLFATYRRAYAELLFIWGHPLARLEILKFNGLKDYFPEPEVEETKSYAASVRSNDTRTSLTDPPPPSPMMLGRRDHPSITTSDEGLDVAGYCLKHDLRLEPLPISPSSGAVGRCERSSEGLIESREVTKDFIERMRELEARGERHDEWEKDQWENIDSNIPSGGLGRGYSTLSKRIGQVRSGDWGRSSAKKKASSLRKEEIY</sequence>
<keyword evidence="1" id="KW-0853">WD repeat</keyword>
<feature type="compositionally biased region" description="Gly residues" evidence="2">
    <location>
        <begin position="792"/>
        <end position="806"/>
    </location>
</feature>
<feature type="region of interest" description="Disordered" evidence="2">
    <location>
        <begin position="1384"/>
        <end position="1407"/>
    </location>
</feature>
<dbReference type="PANTHER" id="PTHR46170:SF1">
    <property type="entry name" value="GATOR COMPLEX PROTEIN WDR59"/>
    <property type="match status" value="1"/>
</dbReference>
<feature type="region of interest" description="Disordered" evidence="2">
    <location>
        <begin position="1047"/>
        <end position="1090"/>
    </location>
</feature>
<dbReference type="InterPro" id="IPR015943">
    <property type="entry name" value="WD40/YVTN_repeat-like_dom_sf"/>
</dbReference>
<feature type="compositionally biased region" description="Basic and acidic residues" evidence="2">
    <location>
        <begin position="732"/>
        <end position="741"/>
    </location>
</feature>
<protein>
    <submittedName>
        <fullName evidence="3">RWD, RING finger and WD repeat-containing protein C11E3.05</fullName>
    </submittedName>
</protein>